<dbReference type="PROSITE" id="PS50850">
    <property type="entry name" value="MFS"/>
    <property type="match status" value="1"/>
</dbReference>
<protein>
    <submittedName>
        <fullName evidence="8">MFS transporter</fullName>
    </submittedName>
</protein>
<feature type="transmembrane region" description="Helical" evidence="6">
    <location>
        <begin position="87"/>
        <end position="109"/>
    </location>
</feature>
<dbReference type="InterPro" id="IPR020846">
    <property type="entry name" value="MFS_dom"/>
</dbReference>
<reference evidence="8" key="1">
    <citation type="submission" date="2016-12" db="EMBL/GenBank/DDBJ databases">
        <title>Genome sequence of Streptomyces antioxidans MUSC 164.</title>
        <authorList>
            <person name="Lee L.-H."/>
            <person name="Ser H.-L."/>
        </authorList>
    </citation>
    <scope>NUCLEOTIDE SEQUENCE [LARGE SCALE GENOMIC DNA]</scope>
    <source>
        <strain evidence="8">MUSC 164</strain>
    </source>
</reference>
<dbReference type="GO" id="GO:0022857">
    <property type="term" value="F:transmembrane transporter activity"/>
    <property type="evidence" value="ECO:0007669"/>
    <property type="project" value="InterPro"/>
</dbReference>
<feature type="transmembrane region" description="Helical" evidence="6">
    <location>
        <begin position="34"/>
        <end position="51"/>
    </location>
</feature>
<dbReference type="PANTHER" id="PTHR42718:SF39">
    <property type="entry name" value="ACTINORHODIN TRANSPORTER-RELATED"/>
    <property type="match status" value="1"/>
</dbReference>
<evidence type="ECO:0000313" key="9">
    <source>
        <dbReference type="Proteomes" id="UP000033615"/>
    </source>
</evidence>
<dbReference type="Proteomes" id="UP000033615">
    <property type="component" value="Unassembled WGS sequence"/>
</dbReference>
<dbReference type="Gene3D" id="1.20.1250.20">
    <property type="entry name" value="MFS general substrate transporter like domains"/>
    <property type="match status" value="1"/>
</dbReference>
<dbReference type="CDD" id="cd17321">
    <property type="entry name" value="MFS_MMR_MDR_like"/>
    <property type="match status" value="1"/>
</dbReference>
<evidence type="ECO:0000256" key="5">
    <source>
        <dbReference type="ARBA" id="ARBA00023251"/>
    </source>
</evidence>
<proteinExistence type="predicted"/>
<feature type="transmembrane region" description="Helical" evidence="6">
    <location>
        <begin position="246"/>
        <end position="271"/>
    </location>
</feature>
<keyword evidence="9" id="KW-1185">Reference proteome</keyword>
<keyword evidence="4 6" id="KW-0472">Membrane</keyword>
<dbReference type="EMBL" id="LAKD02000004">
    <property type="protein sequence ID" value="OPF83739.1"/>
    <property type="molecule type" value="Genomic_DNA"/>
</dbReference>
<evidence type="ECO:0000259" key="7">
    <source>
        <dbReference type="PROSITE" id="PS50850"/>
    </source>
</evidence>
<feature type="transmembrane region" description="Helical" evidence="6">
    <location>
        <begin position="121"/>
        <end position="143"/>
    </location>
</feature>
<gene>
    <name evidence="8" type="ORF">VT50_0202770</name>
</gene>
<evidence type="ECO:0000313" key="8">
    <source>
        <dbReference type="EMBL" id="OPF83739.1"/>
    </source>
</evidence>
<evidence type="ECO:0000256" key="2">
    <source>
        <dbReference type="ARBA" id="ARBA00022692"/>
    </source>
</evidence>
<sequence>MTGAFIAMMDTFIVNVAAPSIQADLRAGTADTELVIAGYTLTYAVGLIAGGRLGDVYGRRRMFAVGLAGFTLASLACGLAASAGELIAARLVQGAAAALLSPQVLAIIRTSFVDRRQRARAFGLMGAVQALASVFGQILGGAVTQADVLGLGWRPVFLINVPIGLAALLLVRRAVPESRAAVAEETDWGGMLFGGVALVVLLVPLIEGQQLGWPGWLVGMLPVAVVVLAVFLAVQVRRARRGAAALLHAELLASGAFTGGAVVVLLFSATMTPLYLGYTILLQEGFGDSPLRAGLAFAPLAMAVAVSSFAAGRFIRRVGRRVVLAAGAVLHGVGGGVALGVSLAAPGALPNGLLPCMVVLGVAQGLFVTPSLNAVLDGVGEAHIGGASGILTAMQRLGNAVGTAVLMLPFLAAYERARAGGAAPAKGYTEAFAALCGAVTLVSLLTAALLCRVPFGRAGAGWAGASSGDR</sequence>
<feature type="transmembrane region" description="Helical" evidence="6">
    <location>
        <begin position="212"/>
        <end position="234"/>
    </location>
</feature>
<comment type="caution">
    <text evidence="8">The sequence shown here is derived from an EMBL/GenBank/DDBJ whole genome shotgun (WGS) entry which is preliminary data.</text>
</comment>
<organism evidence="8 9">
    <name type="scientific">Streptomyces antioxidans</name>
    <dbReference type="NCBI Taxonomy" id="1507734"/>
    <lineage>
        <taxon>Bacteria</taxon>
        <taxon>Bacillati</taxon>
        <taxon>Actinomycetota</taxon>
        <taxon>Actinomycetes</taxon>
        <taxon>Kitasatosporales</taxon>
        <taxon>Streptomycetaceae</taxon>
        <taxon>Streptomyces</taxon>
    </lineage>
</organism>
<feature type="transmembrane region" description="Helical" evidence="6">
    <location>
        <begin position="322"/>
        <end position="346"/>
    </location>
</feature>
<evidence type="ECO:0000256" key="3">
    <source>
        <dbReference type="ARBA" id="ARBA00022989"/>
    </source>
</evidence>
<name>A0A1V4DC89_9ACTN</name>
<comment type="subcellular location">
    <subcellularLocation>
        <location evidence="1">Cell membrane</location>
        <topology evidence="1">Multi-pass membrane protein</topology>
    </subcellularLocation>
</comment>
<evidence type="ECO:0000256" key="4">
    <source>
        <dbReference type="ARBA" id="ARBA00023136"/>
    </source>
</evidence>
<dbReference type="PANTHER" id="PTHR42718">
    <property type="entry name" value="MAJOR FACILITATOR SUPERFAMILY MULTIDRUG TRANSPORTER MFSC"/>
    <property type="match status" value="1"/>
</dbReference>
<feature type="transmembrane region" description="Helical" evidence="6">
    <location>
        <begin position="397"/>
        <end position="415"/>
    </location>
</feature>
<feature type="transmembrane region" description="Helical" evidence="6">
    <location>
        <begin position="291"/>
        <end position="310"/>
    </location>
</feature>
<keyword evidence="3 6" id="KW-1133">Transmembrane helix</keyword>
<dbReference type="InterPro" id="IPR011701">
    <property type="entry name" value="MFS"/>
</dbReference>
<dbReference type="InterPro" id="IPR036259">
    <property type="entry name" value="MFS_trans_sf"/>
</dbReference>
<feature type="transmembrane region" description="Helical" evidence="6">
    <location>
        <begin position="63"/>
        <end position="81"/>
    </location>
</feature>
<feature type="transmembrane region" description="Helical" evidence="6">
    <location>
        <begin position="431"/>
        <end position="451"/>
    </location>
</feature>
<keyword evidence="5" id="KW-0046">Antibiotic resistance</keyword>
<accession>A0A1V4DC89</accession>
<feature type="domain" description="Major facilitator superfamily (MFS) profile" evidence="7">
    <location>
        <begin position="1"/>
        <end position="455"/>
    </location>
</feature>
<dbReference type="Pfam" id="PF07690">
    <property type="entry name" value="MFS_1"/>
    <property type="match status" value="1"/>
</dbReference>
<dbReference type="GO" id="GO:0005886">
    <property type="term" value="C:plasma membrane"/>
    <property type="evidence" value="ECO:0007669"/>
    <property type="project" value="UniProtKB-SubCell"/>
</dbReference>
<dbReference type="GO" id="GO:0046677">
    <property type="term" value="P:response to antibiotic"/>
    <property type="evidence" value="ECO:0007669"/>
    <property type="project" value="UniProtKB-KW"/>
</dbReference>
<feature type="transmembrane region" description="Helical" evidence="6">
    <location>
        <begin position="187"/>
        <end position="206"/>
    </location>
</feature>
<feature type="transmembrane region" description="Helical" evidence="6">
    <location>
        <begin position="352"/>
        <end position="376"/>
    </location>
</feature>
<evidence type="ECO:0000256" key="1">
    <source>
        <dbReference type="ARBA" id="ARBA00004651"/>
    </source>
</evidence>
<dbReference type="AlphaFoldDB" id="A0A1V4DC89"/>
<dbReference type="SUPFAM" id="SSF103473">
    <property type="entry name" value="MFS general substrate transporter"/>
    <property type="match status" value="1"/>
</dbReference>
<dbReference type="Gene3D" id="1.20.1720.10">
    <property type="entry name" value="Multidrug resistance protein D"/>
    <property type="match status" value="1"/>
</dbReference>
<keyword evidence="2 6" id="KW-0812">Transmembrane</keyword>
<feature type="transmembrane region" description="Helical" evidence="6">
    <location>
        <begin position="155"/>
        <end position="175"/>
    </location>
</feature>
<evidence type="ECO:0000256" key="6">
    <source>
        <dbReference type="SAM" id="Phobius"/>
    </source>
</evidence>